<dbReference type="AlphaFoldDB" id="M1NDE0"/>
<dbReference type="KEGG" id="dsf:UWK_01211"/>
<reference evidence="5" key="1">
    <citation type="journal article" date="2013" name="Stand. Genomic Sci.">
        <title>Complete genome sequence of Desulfocapsa sulfexigens, a marine deltaproteobacterium specialized in disproportionating inorganic sulfur compounds.</title>
        <authorList>
            <person name="Finster K.W."/>
            <person name="Kjeldsen K.U."/>
            <person name="Kube M."/>
            <person name="Reinhardt R."/>
            <person name="Mussmann M."/>
            <person name="Amann R."/>
            <person name="Schreiber L."/>
        </authorList>
    </citation>
    <scope>NUCLEOTIDE SEQUENCE [LARGE SCALE GENOMIC DNA]</scope>
    <source>
        <strain evidence="5">DSM 10523 / SB164P1</strain>
    </source>
</reference>
<name>M1NDE0_DESSD</name>
<feature type="domain" description="SHSP" evidence="3">
    <location>
        <begin position="18"/>
        <end position="128"/>
    </location>
</feature>
<dbReference type="InterPro" id="IPR031107">
    <property type="entry name" value="Small_HSP"/>
</dbReference>
<protein>
    <submittedName>
        <fullName evidence="4">Molecular chaperone (Small heat shock protein)</fullName>
    </submittedName>
</protein>
<accession>M1NDE0</accession>
<dbReference type="EMBL" id="CP003985">
    <property type="protein sequence ID" value="AGF77779.1"/>
    <property type="molecule type" value="Genomic_DNA"/>
</dbReference>
<keyword evidence="5" id="KW-1185">Reference proteome</keyword>
<dbReference type="HOGENOM" id="CLU_046737_9_3_7"/>
<sequence>MNKNMEITKRTENMVEKQQDLATIAPVVDIYENDEEILLHADMPGVTKDKISVNVDNGKLEISGVRNLQRKGVETWQEFYDVEYKRVFSVPQTIDVAKVNAELKDGTLKLHLPKAEAAMPRTIEIRSA</sequence>
<comment type="similarity">
    <text evidence="1 2">Belongs to the small heat shock protein (HSP20) family.</text>
</comment>
<dbReference type="CDD" id="cd06464">
    <property type="entry name" value="ACD_sHsps-like"/>
    <property type="match status" value="1"/>
</dbReference>
<dbReference type="PANTHER" id="PTHR11527">
    <property type="entry name" value="HEAT-SHOCK PROTEIN 20 FAMILY MEMBER"/>
    <property type="match status" value="1"/>
</dbReference>
<evidence type="ECO:0000256" key="2">
    <source>
        <dbReference type="RuleBase" id="RU003616"/>
    </source>
</evidence>
<evidence type="ECO:0000313" key="4">
    <source>
        <dbReference type="EMBL" id="AGF77779.1"/>
    </source>
</evidence>
<dbReference type="OrthoDB" id="9792695at2"/>
<dbReference type="SUPFAM" id="SSF49764">
    <property type="entry name" value="HSP20-like chaperones"/>
    <property type="match status" value="1"/>
</dbReference>
<gene>
    <name evidence="4" type="ordered locus">UWK_01211</name>
</gene>
<dbReference type="eggNOG" id="COG0071">
    <property type="taxonomic scope" value="Bacteria"/>
</dbReference>
<organism evidence="4 5">
    <name type="scientific">Desulfocapsa sulfexigens (strain DSM 10523 / SB164P1)</name>
    <dbReference type="NCBI Taxonomy" id="1167006"/>
    <lineage>
        <taxon>Bacteria</taxon>
        <taxon>Pseudomonadati</taxon>
        <taxon>Thermodesulfobacteriota</taxon>
        <taxon>Desulfobulbia</taxon>
        <taxon>Desulfobulbales</taxon>
        <taxon>Desulfocapsaceae</taxon>
        <taxon>Desulfocapsa</taxon>
    </lineage>
</organism>
<dbReference type="RefSeq" id="WP_015403473.1">
    <property type="nucleotide sequence ID" value="NC_020304.1"/>
</dbReference>
<dbReference type="InterPro" id="IPR002068">
    <property type="entry name" value="A-crystallin/Hsp20_dom"/>
</dbReference>
<dbReference type="InterPro" id="IPR008978">
    <property type="entry name" value="HSP20-like_chaperone"/>
</dbReference>
<dbReference type="Gene3D" id="2.60.40.790">
    <property type="match status" value="1"/>
</dbReference>
<evidence type="ECO:0000259" key="3">
    <source>
        <dbReference type="PROSITE" id="PS01031"/>
    </source>
</evidence>
<proteinExistence type="inferred from homology"/>
<evidence type="ECO:0000256" key="1">
    <source>
        <dbReference type="PROSITE-ProRule" id="PRU00285"/>
    </source>
</evidence>
<dbReference type="PROSITE" id="PS01031">
    <property type="entry name" value="SHSP"/>
    <property type="match status" value="1"/>
</dbReference>
<evidence type="ECO:0000313" key="5">
    <source>
        <dbReference type="Proteomes" id="UP000011721"/>
    </source>
</evidence>
<dbReference type="STRING" id="1167006.UWK_01211"/>
<dbReference type="Proteomes" id="UP000011721">
    <property type="component" value="Chromosome"/>
</dbReference>
<keyword evidence="4" id="KW-0346">Stress response</keyword>
<dbReference type="Pfam" id="PF00011">
    <property type="entry name" value="HSP20"/>
    <property type="match status" value="1"/>
</dbReference>